<organism evidence="3 4">
    <name type="scientific">Paenibacillus cisolokensis</name>
    <dbReference type="NCBI Taxonomy" id="1658519"/>
    <lineage>
        <taxon>Bacteria</taxon>
        <taxon>Bacillati</taxon>
        <taxon>Bacillota</taxon>
        <taxon>Bacilli</taxon>
        <taxon>Bacillales</taxon>
        <taxon>Paenibacillaceae</taxon>
        <taxon>Paenibacillus</taxon>
    </lineage>
</organism>
<reference evidence="3 4" key="1">
    <citation type="submission" date="2021-04" db="EMBL/GenBank/DDBJ databases">
        <title>Draft genome sequence of Paenibacillus cisolokensis, LC2-13A.</title>
        <authorList>
            <person name="Uke A."/>
            <person name="Chhe C."/>
            <person name="Baramee S."/>
            <person name="Kosugi A."/>
        </authorList>
    </citation>
    <scope>NUCLEOTIDE SEQUENCE [LARGE SCALE GENOMIC DNA]</scope>
    <source>
        <strain evidence="3 4">LC2-13A</strain>
    </source>
</reference>
<evidence type="ECO:0000256" key="2">
    <source>
        <dbReference type="SAM" id="Phobius"/>
    </source>
</evidence>
<keyword evidence="2" id="KW-1133">Transmembrane helix</keyword>
<feature type="transmembrane region" description="Helical" evidence="2">
    <location>
        <begin position="58"/>
        <end position="77"/>
    </location>
</feature>
<feature type="transmembrane region" description="Helical" evidence="2">
    <location>
        <begin position="34"/>
        <end position="52"/>
    </location>
</feature>
<feature type="region of interest" description="Disordered" evidence="1">
    <location>
        <begin position="1"/>
        <end position="24"/>
    </location>
</feature>
<feature type="compositionally biased region" description="Basic and acidic residues" evidence="1">
    <location>
        <begin position="7"/>
        <end position="24"/>
    </location>
</feature>
<evidence type="ECO:0000313" key="3">
    <source>
        <dbReference type="EMBL" id="GIQ66568.1"/>
    </source>
</evidence>
<dbReference type="Proteomes" id="UP000680304">
    <property type="component" value="Unassembled WGS sequence"/>
</dbReference>
<evidence type="ECO:0000313" key="4">
    <source>
        <dbReference type="Proteomes" id="UP000680304"/>
    </source>
</evidence>
<accession>A0ABQ4NEC1</accession>
<gene>
    <name evidence="3" type="ORF">PACILC2_51360</name>
</gene>
<keyword evidence="4" id="KW-1185">Reference proteome</keyword>
<dbReference type="EMBL" id="BOVJ01000192">
    <property type="protein sequence ID" value="GIQ66568.1"/>
    <property type="molecule type" value="Genomic_DNA"/>
</dbReference>
<evidence type="ECO:0000256" key="1">
    <source>
        <dbReference type="SAM" id="MobiDB-lite"/>
    </source>
</evidence>
<proteinExistence type="predicted"/>
<keyword evidence="2" id="KW-0812">Transmembrane</keyword>
<keyword evidence="2" id="KW-0472">Membrane</keyword>
<dbReference type="RefSeq" id="WP_213531134.1">
    <property type="nucleotide sequence ID" value="NZ_BOVJ01000192.1"/>
</dbReference>
<protein>
    <submittedName>
        <fullName evidence="3">Uncharacterized protein</fullName>
    </submittedName>
</protein>
<sequence length="86" mass="9502">MKNGSGSKKDSKQEKKWASEIEAENEKSNPIGKLLLLLGTVIFFVSIVVTLFVNSNYYPAILLGLIVAGFGEVINLLQKIYVNTKK</sequence>
<comment type="caution">
    <text evidence="3">The sequence shown here is derived from an EMBL/GenBank/DDBJ whole genome shotgun (WGS) entry which is preliminary data.</text>
</comment>
<name>A0ABQ4NEC1_9BACL</name>